<sequence>HDGELGSSLRRTSKGLQDTRIAVLQVASRSATFIKTVEKKASFSPSRSDALRKSNPTPDLGYAIGVRLSCYSRFFLRILMCGWIDMLLDRRTGLGLLIVAKRSQELSCILQFNLVRQCCIMPTVDDVIHEVIEGHNGMLVYMGNDMDSSRGIFTGAIQEDGK</sequence>
<keyword evidence="2" id="KW-1185">Reference proteome</keyword>
<feature type="non-terminal residue" evidence="1">
    <location>
        <position position="1"/>
    </location>
</feature>
<evidence type="ECO:0000313" key="2">
    <source>
        <dbReference type="Proteomes" id="UP001055439"/>
    </source>
</evidence>
<gene>
    <name evidence="1" type="ORF">MUK42_36308</name>
</gene>
<dbReference type="EMBL" id="CP097502">
    <property type="protein sequence ID" value="URD72389.1"/>
    <property type="molecule type" value="Genomic_DNA"/>
</dbReference>
<name>A0A9E7J8Y3_9LILI</name>
<proteinExistence type="predicted"/>
<dbReference type="Proteomes" id="UP001055439">
    <property type="component" value="Chromosome 1"/>
</dbReference>
<protein>
    <submittedName>
        <fullName evidence="1">Uncharacterized protein</fullName>
    </submittedName>
</protein>
<evidence type="ECO:0000313" key="1">
    <source>
        <dbReference type="EMBL" id="URD72389.1"/>
    </source>
</evidence>
<dbReference type="AlphaFoldDB" id="A0A9E7J8Y3"/>
<organism evidence="1 2">
    <name type="scientific">Musa troglodytarum</name>
    <name type="common">fe'i banana</name>
    <dbReference type="NCBI Taxonomy" id="320322"/>
    <lineage>
        <taxon>Eukaryota</taxon>
        <taxon>Viridiplantae</taxon>
        <taxon>Streptophyta</taxon>
        <taxon>Embryophyta</taxon>
        <taxon>Tracheophyta</taxon>
        <taxon>Spermatophyta</taxon>
        <taxon>Magnoliopsida</taxon>
        <taxon>Liliopsida</taxon>
        <taxon>Zingiberales</taxon>
        <taxon>Musaceae</taxon>
        <taxon>Musa</taxon>
    </lineage>
</organism>
<accession>A0A9E7J8Y3</accession>
<reference evidence="1" key="1">
    <citation type="submission" date="2022-05" db="EMBL/GenBank/DDBJ databases">
        <title>The Musa troglodytarum L. genome provides insights into the mechanism of non-climacteric behaviour and enrichment of carotenoids.</title>
        <authorList>
            <person name="Wang J."/>
        </authorList>
    </citation>
    <scope>NUCLEOTIDE SEQUENCE</scope>
    <source>
        <tissue evidence="1">Leaf</tissue>
    </source>
</reference>